<dbReference type="AlphaFoldDB" id="A0A0E9U892"/>
<evidence type="ECO:0000313" key="2">
    <source>
        <dbReference type="EMBL" id="JAH61942.1"/>
    </source>
</evidence>
<sequence>MKMIWLHISVCFQLLKTGLSIQYNFKLFKKQLFQAAVFEIVK</sequence>
<feature type="chain" id="PRO_5002433051" evidence="1">
    <location>
        <begin position="21"/>
        <end position="42"/>
    </location>
</feature>
<organism evidence="2">
    <name type="scientific">Anguilla anguilla</name>
    <name type="common">European freshwater eel</name>
    <name type="synonym">Muraena anguilla</name>
    <dbReference type="NCBI Taxonomy" id="7936"/>
    <lineage>
        <taxon>Eukaryota</taxon>
        <taxon>Metazoa</taxon>
        <taxon>Chordata</taxon>
        <taxon>Craniata</taxon>
        <taxon>Vertebrata</taxon>
        <taxon>Euteleostomi</taxon>
        <taxon>Actinopterygii</taxon>
        <taxon>Neopterygii</taxon>
        <taxon>Teleostei</taxon>
        <taxon>Anguilliformes</taxon>
        <taxon>Anguillidae</taxon>
        <taxon>Anguilla</taxon>
    </lineage>
</organism>
<protein>
    <submittedName>
        <fullName evidence="2">Uncharacterized protein</fullName>
    </submittedName>
</protein>
<proteinExistence type="predicted"/>
<feature type="signal peptide" evidence="1">
    <location>
        <begin position="1"/>
        <end position="20"/>
    </location>
</feature>
<keyword evidence="1" id="KW-0732">Signal</keyword>
<reference evidence="2" key="1">
    <citation type="submission" date="2014-11" db="EMBL/GenBank/DDBJ databases">
        <authorList>
            <person name="Amaro Gonzalez C."/>
        </authorList>
    </citation>
    <scope>NUCLEOTIDE SEQUENCE</scope>
</reference>
<accession>A0A0E9U892</accession>
<evidence type="ECO:0000256" key="1">
    <source>
        <dbReference type="SAM" id="SignalP"/>
    </source>
</evidence>
<reference evidence="2" key="2">
    <citation type="journal article" date="2015" name="Fish Shellfish Immunol.">
        <title>Early steps in the European eel (Anguilla anguilla)-Vibrio vulnificus interaction in the gills: Role of the RtxA13 toxin.</title>
        <authorList>
            <person name="Callol A."/>
            <person name="Pajuelo D."/>
            <person name="Ebbesson L."/>
            <person name="Teles M."/>
            <person name="MacKenzie S."/>
            <person name="Amaro C."/>
        </authorList>
    </citation>
    <scope>NUCLEOTIDE SEQUENCE</scope>
</reference>
<name>A0A0E9U892_ANGAN</name>
<dbReference type="EMBL" id="GBXM01046635">
    <property type="protein sequence ID" value="JAH61942.1"/>
    <property type="molecule type" value="Transcribed_RNA"/>
</dbReference>